<evidence type="ECO:0000256" key="2">
    <source>
        <dbReference type="ARBA" id="ARBA00022571"/>
    </source>
</evidence>
<comment type="pathway">
    <text evidence="1 7">Amino-acid biosynthesis; L-arginine biosynthesis; N(2)-acetyl-L-ornithine from L-glutamate: step 3/4.</text>
</comment>
<dbReference type="Pfam" id="PF22698">
    <property type="entry name" value="Semialdhyde_dhC_1"/>
    <property type="match status" value="1"/>
</dbReference>
<dbReference type="EMBL" id="AP025739">
    <property type="protein sequence ID" value="BDI28634.1"/>
    <property type="molecule type" value="Genomic_DNA"/>
</dbReference>
<dbReference type="NCBIfam" id="TIGR01850">
    <property type="entry name" value="argC"/>
    <property type="match status" value="1"/>
</dbReference>
<keyword evidence="7" id="KW-0963">Cytoplasm</keyword>
<protein>
    <recommendedName>
        <fullName evidence="7">N-acetyl-gamma-glutamyl-phosphate reductase</fullName>
        <shortName evidence="7">AGPR</shortName>
        <ecNumber evidence="7">1.2.1.38</ecNumber>
    </recommendedName>
    <alternativeName>
        <fullName evidence="7">N-acetyl-glutamate semialdehyde dehydrogenase</fullName>
        <shortName evidence="7">NAGSA dehydrogenase</shortName>
    </alternativeName>
</protein>
<accession>A0A402D1K1</accession>
<dbReference type="InterPro" id="IPR036291">
    <property type="entry name" value="NAD(P)-bd_dom_sf"/>
</dbReference>
<keyword evidence="3 7" id="KW-0028">Amino-acid biosynthesis</keyword>
<name>A0A402D1K1_9BACT</name>
<dbReference type="InterPro" id="IPR050085">
    <property type="entry name" value="AGPR"/>
</dbReference>
<dbReference type="SUPFAM" id="SSF51735">
    <property type="entry name" value="NAD(P)-binding Rossmann-fold domains"/>
    <property type="match status" value="1"/>
</dbReference>
<dbReference type="EC" id="1.2.1.38" evidence="7"/>
<dbReference type="GO" id="GO:0005737">
    <property type="term" value="C:cytoplasm"/>
    <property type="evidence" value="ECO:0007669"/>
    <property type="project" value="UniProtKB-SubCell"/>
</dbReference>
<feature type="active site" evidence="7">
    <location>
        <position position="153"/>
    </location>
</feature>
<evidence type="ECO:0000313" key="9">
    <source>
        <dbReference type="Proteomes" id="UP000287394"/>
    </source>
</evidence>
<comment type="similarity">
    <text evidence="7">Belongs to the NAGSA dehydrogenase family. Type 1 subfamily.</text>
</comment>
<evidence type="ECO:0000256" key="6">
    <source>
        <dbReference type="ARBA" id="ARBA00050557"/>
    </source>
</evidence>
<reference evidence="8 9" key="1">
    <citation type="journal article" date="2019" name="Int. J. Syst. Evol. Microbiol.">
        <title>Capsulimonas corticalis gen. nov., sp. nov., an aerobic capsulated bacterium, of a novel bacterial order, Capsulimonadales ord. nov., of the class Armatimonadia of the phylum Armatimonadetes.</title>
        <authorList>
            <person name="Li J."/>
            <person name="Kudo C."/>
            <person name="Tonouchi A."/>
        </authorList>
    </citation>
    <scope>NUCLEOTIDE SEQUENCE [LARGE SCALE GENOMIC DNA]</scope>
    <source>
        <strain evidence="8 9">AX-7</strain>
    </source>
</reference>
<dbReference type="OrthoDB" id="9801289at2"/>
<dbReference type="InterPro" id="IPR023013">
    <property type="entry name" value="AGPR_AS"/>
</dbReference>
<dbReference type="FunFam" id="3.30.360.10:FF:000014">
    <property type="entry name" value="N-acetyl-gamma-glutamyl-phosphate reductase"/>
    <property type="match status" value="1"/>
</dbReference>
<dbReference type="CDD" id="cd17895">
    <property type="entry name" value="AGPR_1_N"/>
    <property type="match status" value="1"/>
</dbReference>
<dbReference type="GO" id="GO:0070401">
    <property type="term" value="F:NADP+ binding"/>
    <property type="evidence" value="ECO:0007669"/>
    <property type="project" value="InterPro"/>
</dbReference>
<evidence type="ECO:0000256" key="4">
    <source>
        <dbReference type="ARBA" id="ARBA00022857"/>
    </source>
</evidence>
<dbReference type="GO" id="GO:0006526">
    <property type="term" value="P:L-arginine biosynthetic process"/>
    <property type="evidence" value="ECO:0007669"/>
    <property type="project" value="UniProtKB-UniRule"/>
</dbReference>
<dbReference type="GO" id="GO:0051287">
    <property type="term" value="F:NAD binding"/>
    <property type="evidence" value="ECO:0007669"/>
    <property type="project" value="InterPro"/>
</dbReference>
<dbReference type="Proteomes" id="UP000287394">
    <property type="component" value="Chromosome"/>
</dbReference>
<dbReference type="CDD" id="cd23934">
    <property type="entry name" value="AGPR_1_C"/>
    <property type="match status" value="1"/>
</dbReference>
<evidence type="ECO:0000313" key="8">
    <source>
        <dbReference type="EMBL" id="BDI28634.1"/>
    </source>
</evidence>
<dbReference type="KEGG" id="ccot:CCAX7_006850"/>
<dbReference type="PROSITE" id="PS01224">
    <property type="entry name" value="ARGC"/>
    <property type="match status" value="1"/>
</dbReference>
<dbReference type="SUPFAM" id="SSF55347">
    <property type="entry name" value="Glyceraldehyde-3-phosphate dehydrogenase-like, C-terminal domain"/>
    <property type="match status" value="1"/>
</dbReference>
<comment type="catalytic activity">
    <reaction evidence="6 7">
        <text>N-acetyl-L-glutamate 5-semialdehyde + phosphate + NADP(+) = N-acetyl-L-glutamyl 5-phosphate + NADPH + H(+)</text>
        <dbReference type="Rhea" id="RHEA:21588"/>
        <dbReference type="ChEBI" id="CHEBI:15378"/>
        <dbReference type="ChEBI" id="CHEBI:29123"/>
        <dbReference type="ChEBI" id="CHEBI:43474"/>
        <dbReference type="ChEBI" id="CHEBI:57783"/>
        <dbReference type="ChEBI" id="CHEBI:57936"/>
        <dbReference type="ChEBI" id="CHEBI:58349"/>
        <dbReference type="EC" id="1.2.1.38"/>
    </reaction>
</comment>
<dbReference type="InterPro" id="IPR000534">
    <property type="entry name" value="Semialdehyde_DH_NAD-bd"/>
</dbReference>
<keyword evidence="9" id="KW-1185">Reference proteome</keyword>
<proteinExistence type="inferred from homology"/>
<evidence type="ECO:0000256" key="3">
    <source>
        <dbReference type="ARBA" id="ARBA00022605"/>
    </source>
</evidence>
<dbReference type="HAMAP" id="MF_00150">
    <property type="entry name" value="ArgC_type1"/>
    <property type="match status" value="1"/>
</dbReference>
<dbReference type="AlphaFoldDB" id="A0A402D1K1"/>
<dbReference type="Gene3D" id="3.40.50.720">
    <property type="entry name" value="NAD(P)-binding Rossmann-like Domain"/>
    <property type="match status" value="1"/>
</dbReference>
<dbReference type="InterPro" id="IPR058924">
    <property type="entry name" value="AGPR_dimerisation_dom"/>
</dbReference>
<dbReference type="Gene3D" id="3.30.360.10">
    <property type="entry name" value="Dihydrodipicolinate Reductase, domain 2"/>
    <property type="match status" value="1"/>
</dbReference>
<dbReference type="PANTHER" id="PTHR32338:SF10">
    <property type="entry name" value="N-ACETYL-GAMMA-GLUTAMYL-PHOSPHATE REDUCTASE, CHLOROPLASTIC-RELATED"/>
    <property type="match status" value="1"/>
</dbReference>
<comment type="subcellular location">
    <subcellularLocation>
        <location evidence="7">Cytoplasm</location>
    </subcellularLocation>
</comment>
<dbReference type="InterPro" id="IPR000706">
    <property type="entry name" value="AGPR_type-1"/>
</dbReference>
<evidence type="ECO:0000256" key="1">
    <source>
        <dbReference type="ARBA" id="ARBA00004862"/>
    </source>
</evidence>
<organism evidence="8 9">
    <name type="scientific">Capsulimonas corticalis</name>
    <dbReference type="NCBI Taxonomy" id="2219043"/>
    <lineage>
        <taxon>Bacteria</taxon>
        <taxon>Bacillati</taxon>
        <taxon>Armatimonadota</taxon>
        <taxon>Armatimonadia</taxon>
        <taxon>Capsulimonadales</taxon>
        <taxon>Capsulimonadaceae</taxon>
        <taxon>Capsulimonas</taxon>
    </lineage>
</organism>
<comment type="function">
    <text evidence="7">Catalyzes the NADPH-dependent reduction of N-acetyl-5-glutamyl phosphate to yield N-acetyl-L-glutamate 5-semialdehyde.</text>
</comment>
<sequence length="349" mass="37097">MTDRLRVGIVGVSGYGGGELARLLAGHPNVELTYVTSGTYAGKPLSAALPGVAKRINLTCEKFDVQTAIERCDLVFLAGEAGLAMEHAPALIAAGKPVIDLSADFRLKNPAHYAQWYKSEHKAQDWIDKATYGLPELNKEAIKASKLIANPGCYPTSAALALAPLLAADLIDRKSIIIDSHSGVSGAGRSKFGLDFHFSEVNESIKPYGVAGVHRHVPEIEQSLSQVAGEPVLITFTPHLSPITRGILTTAYANLKADAGDLQALFNTYYADAPFVVILDAGQFPATKHTEGTNYCHIGMAVDTRTNRVIVISAIDNLVKGAAGQAIQNMNLSCGFDETAGLTMAAVWP</sequence>
<dbReference type="SMART" id="SM00859">
    <property type="entry name" value="Semialdhyde_dh"/>
    <property type="match status" value="1"/>
</dbReference>
<dbReference type="FunCoup" id="A0A402D1K1">
    <property type="interactions" value="362"/>
</dbReference>
<dbReference type="RefSeq" id="WP_119323392.1">
    <property type="nucleotide sequence ID" value="NZ_AP025739.1"/>
</dbReference>
<dbReference type="PANTHER" id="PTHR32338">
    <property type="entry name" value="N-ACETYL-GAMMA-GLUTAMYL-PHOSPHATE REDUCTASE, CHLOROPLASTIC-RELATED-RELATED"/>
    <property type="match status" value="1"/>
</dbReference>
<keyword evidence="2 7" id="KW-0055">Arginine biosynthesis</keyword>
<dbReference type="GO" id="GO:0003942">
    <property type="term" value="F:N-acetyl-gamma-glutamyl-phosphate reductase activity"/>
    <property type="evidence" value="ECO:0007669"/>
    <property type="project" value="UniProtKB-UniRule"/>
</dbReference>
<keyword evidence="4 7" id="KW-0521">NADP</keyword>
<keyword evidence="5 7" id="KW-0560">Oxidoreductase</keyword>
<evidence type="ECO:0000256" key="7">
    <source>
        <dbReference type="HAMAP-Rule" id="MF_00150"/>
    </source>
</evidence>
<evidence type="ECO:0000256" key="5">
    <source>
        <dbReference type="ARBA" id="ARBA00023002"/>
    </source>
</evidence>
<dbReference type="Pfam" id="PF01118">
    <property type="entry name" value="Semialdhyde_dh"/>
    <property type="match status" value="1"/>
</dbReference>
<gene>
    <name evidence="7 8" type="primary">argC</name>
    <name evidence="8" type="ORF">CCAX7_006850</name>
</gene>